<dbReference type="EMBL" id="CVRL01000037">
    <property type="protein sequence ID" value="CRL12106.1"/>
    <property type="molecule type" value="Genomic_DNA"/>
</dbReference>
<feature type="region of interest" description="Disordered" evidence="1">
    <location>
        <begin position="438"/>
        <end position="458"/>
    </location>
</feature>
<dbReference type="InterPro" id="IPR038576">
    <property type="entry name" value="Methyltransf_Zn-bd_dom_put_sf"/>
</dbReference>
<evidence type="ECO:0008006" key="6">
    <source>
        <dbReference type="Google" id="ProtNLM"/>
    </source>
</evidence>
<gene>
    <name evidence="4" type="ORF">NIT7321_02978</name>
</gene>
<dbReference type="InterPro" id="IPR013691">
    <property type="entry name" value="MeTrfase_14"/>
</dbReference>
<dbReference type="Pfam" id="PF08421">
    <property type="entry name" value="Methyltransf_13"/>
    <property type="match status" value="1"/>
</dbReference>
<proteinExistence type="predicted"/>
<keyword evidence="5" id="KW-1185">Reference proteome</keyword>
<dbReference type="InterPro" id="IPR029063">
    <property type="entry name" value="SAM-dependent_MTases_sf"/>
</dbReference>
<dbReference type="Gene3D" id="3.40.50.150">
    <property type="entry name" value="Vaccinia Virus protein VP39"/>
    <property type="match status" value="1"/>
</dbReference>
<dbReference type="SUPFAM" id="SSF53335">
    <property type="entry name" value="S-adenosyl-L-methionine-dependent methyltransferases"/>
    <property type="match status" value="1"/>
</dbReference>
<dbReference type="PANTHER" id="PTHR43861">
    <property type="entry name" value="TRANS-ACONITATE 2-METHYLTRANSFERASE-RELATED"/>
    <property type="match status" value="1"/>
</dbReference>
<dbReference type="Pfam" id="PF13489">
    <property type="entry name" value="Methyltransf_23"/>
    <property type="match status" value="1"/>
</dbReference>
<accession>A0A0H5D4R3</accession>
<name>A0A0H5D4R3_9RHOB</name>
<evidence type="ECO:0000259" key="3">
    <source>
        <dbReference type="Pfam" id="PF08484"/>
    </source>
</evidence>
<dbReference type="STRING" id="481446.NIT7645_03495"/>
<evidence type="ECO:0000259" key="2">
    <source>
        <dbReference type="Pfam" id="PF08421"/>
    </source>
</evidence>
<feature type="domain" description="C-methyltransferase" evidence="3">
    <location>
        <begin position="247"/>
        <end position="410"/>
    </location>
</feature>
<organism evidence="4 5">
    <name type="scientific">Phaeobacter italicus</name>
    <dbReference type="NCBI Taxonomy" id="481446"/>
    <lineage>
        <taxon>Bacteria</taxon>
        <taxon>Pseudomonadati</taxon>
        <taxon>Pseudomonadota</taxon>
        <taxon>Alphaproteobacteria</taxon>
        <taxon>Rhodobacterales</taxon>
        <taxon>Roseobacteraceae</taxon>
        <taxon>Phaeobacter</taxon>
    </lineage>
</organism>
<sequence>MKCRHCATELSQEVLNLNHAPPSNAYLKAEQLRTPEVHYPLRLLFCPQCYLVQTEDFAAAEELFDAEYVYFSSTSRSWLNHATRFCNGAIERLGLGGDSFVVEIASNDGYLLQNFVAAGVPCLGFEPTASTAEVARSKGVETRQTFFGAATAEALRQERKGQGADLIVGNNVYAHVPDINDFTKGLAGLLAPEGVISLEFPHLCQLVEQGQFDTVYHEHFSYLSLTTVQRILAGAGLRVFDVSTLSTHGGSLRVWACHDDAAHATEASVSALLAREATAVPPAGGAEGAMGVQDPGYYAGLQAQADQAADALVDFLVRCRSRGETVAGYGAAAKGTTLFNYARIDNRLLSYIADAAPFKQGRFLPGAHIPVVAPDALHQSPPDHLLILPWNLREEIAADLAWITETHGTTLWTVMPRPAPVQATQGQQCSASIAPLSAPAQGGRVSPLQGAIREKKAG</sequence>
<dbReference type="AlphaFoldDB" id="A0A0H5D4R3"/>
<dbReference type="Gene3D" id="6.20.50.110">
    <property type="entry name" value="Methyltransferase, zinc-binding domain"/>
    <property type="match status" value="1"/>
</dbReference>
<reference evidence="5" key="1">
    <citation type="submission" date="2015-05" db="EMBL/GenBank/DDBJ databases">
        <authorList>
            <person name="Rodrigo-Torres Lidia"/>
            <person name="Arahal R.David."/>
        </authorList>
    </citation>
    <scope>NUCLEOTIDE SEQUENCE [LARGE SCALE GENOMIC DNA]</scope>
    <source>
        <strain evidence="5">CECT 7321</strain>
    </source>
</reference>
<feature type="domain" description="Methyltransferase putative zinc binding" evidence="2">
    <location>
        <begin position="3"/>
        <end position="64"/>
    </location>
</feature>
<dbReference type="RefSeq" id="WP_050673930.1">
    <property type="nucleotide sequence ID" value="NZ_CVRL01000037.1"/>
</dbReference>
<evidence type="ECO:0000313" key="4">
    <source>
        <dbReference type="EMBL" id="CRL12106.1"/>
    </source>
</evidence>
<dbReference type="PANTHER" id="PTHR43861:SF5">
    <property type="entry name" value="BLL5978 PROTEIN"/>
    <property type="match status" value="1"/>
</dbReference>
<dbReference type="Pfam" id="PF08484">
    <property type="entry name" value="Methyltransf_14"/>
    <property type="match status" value="1"/>
</dbReference>
<evidence type="ECO:0000313" key="5">
    <source>
        <dbReference type="Proteomes" id="UP000043764"/>
    </source>
</evidence>
<protein>
    <recommendedName>
        <fullName evidence="6">Bifunctional 3-demethylubiquinone-9 3-methyltransferase/ 2-octaprenyl-6-hydroxy phenol methylase</fullName>
    </recommendedName>
</protein>
<dbReference type="InterPro" id="IPR013630">
    <property type="entry name" value="Methyltransf_Zn-bd_dom_put"/>
</dbReference>
<dbReference type="Proteomes" id="UP000043764">
    <property type="component" value="Unassembled WGS sequence"/>
</dbReference>
<evidence type="ECO:0000256" key="1">
    <source>
        <dbReference type="SAM" id="MobiDB-lite"/>
    </source>
</evidence>
<dbReference type="Gene3D" id="3.40.50.720">
    <property type="entry name" value="NAD(P)-binding Rossmann-like Domain"/>
    <property type="match status" value="1"/>
</dbReference>